<dbReference type="InterPro" id="IPR025287">
    <property type="entry name" value="WAK_GUB"/>
</dbReference>
<dbReference type="AlphaFoldDB" id="A0A9Q0FZM7"/>
<dbReference type="Proteomes" id="UP001141552">
    <property type="component" value="Unassembled WGS sequence"/>
</dbReference>
<accession>A0A9Q0FZM7</accession>
<dbReference type="GO" id="GO:0030247">
    <property type="term" value="F:polysaccharide binding"/>
    <property type="evidence" value="ECO:0007669"/>
    <property type="project" value="InterPro"/>
</dbReference>
<keyword evidence="6" id="KW-1185">Reference proteome</keyword>
<feature type="domain" description="Wall-associated receptor kinase galacturonan-binding" evidence="4">
    <location>
        <begin position="31"/>
        <end position="94"/>
    </location>
</feature>
<dbReference type="EMBL" id="JAKUCV010003031">
    <property type="protein sequence ID" value="KAJ4840503.1"/>
    <property type="molecule type" value="Genomic_DNA"/>
</dbReference>
<dbReference type="GO" id="GO:0016020">
    <property type="term" value="C:membrane"/>
    <property type="evidence" value="ECO:0007669"/>
    <property type="project" value="UniProtKB-SubCell"/>
</dbReference>
<protein>
    <recommendedName>
        <fullName evidence="4">Wall-associated receptor kinase galacturonan-binding domain-containing protein</fullName>
    </recommendedName>
</protein>
<comment type="caution">
    <text evidence="5">The sequence shown here is derived from an EMBL/GenBank/DDBJ whole genome shotgun (WGS) entry which is preliminary data.</text>
</comment>
<organism evidence="5 6">
    <name type="scientific">Turnera subulata</name>
    <dbReference type="NCBI Taxonomy" id="218843"/>
    <lineage>
        <taxon>Eukaryota</taxon>
        <taxon>Viridiplantae</taxon>
        <taxon>Streptophyta</taxon>
        <taxon>Embryophyta</taxon>
        <taxon>Tracheophyta</taxon>
        <taxon>Spermatophyta</taxon>
        <taxon>Magnoliopsida</taxon>
        <taxon>eudicotyledons</taxon>
        <taxon>Gunneridae</taxon>
        <taxon>Pentapetalae</taxon>
        <taxon>rosids</taxon>
        <taxon>fabids</taxon>
        <taxon>Malpighiales</taxon>
        <taxon>Passifloraceae</taxon>
        <taxon>Turnera</taxon>
    </lineage>
</organism>
<comment type="subcellular location">
    <subcellularLocation>
        <location evidence="1">Membrane</location>
        <topology evidence="1">Single-pass membrane protein</topology>
    </subcellularLocation>
</comment>
<evidence type="ECO:0000313" key="6">
    <source>
        <dbReference type="Proteomes" id="UP001141552"/>
    </source>
</evidence>
<dbReference type="OrthoDB" id="851479at2759"/>
<name>A0A9Q0FZM7_9ROSI</name>
<dbReference type="PANTHER" id="PTHR33138:SF30">
    <property type="entry name" value="LEAF RUST 10 DISEASE-RESISTANCE LOCUS RECEPTOR-LIKE PROTEIN KINASE-LIKE 2.7"/>
    <property type="match status" value="1"/>
</dbReference>
<keyword evidence="2 3" id="KW-0732">Signal</keyword>
<evidence type="ECO:0000256" key="1">
    <source>
        <dbReference type="ARBA" id="ARBA00004167"/>
    </source>
</evidence>
<evidence type="ECO:0000256" key="3">
    <source>
        <dbReference type="SAM" id="SignalP"/>
    </source>
</evidence>
<reference evidence="5" key="1">
    <citation type="submission" date="2022-02" db="EMBL/GenBank/DDBJ databases">
        <authorList>
            <person name="Henning P.M."/>
            <person name="McCubbin A.G."/>
            <person name="Shore J.S."/>
        </authorList>
    </citation>
    <scope>NUCLEOTIDE SEQUENCE</scope>
    <source>
        <strain evidence="5">F60SS</strain>
        <tissue evidence="5">Leaves</tissue>
    </source>
</reference>
<sequence length="257" mass="29345">MARWWLFFAGYTDFLCLLLIQTCSFKDTSPCAPSSCGSIPDIREPFRLETDPKDCGDQKYCLSCQNNQTVLYLYSGKYYEQAINYNNFTIRLMDAGVQKNSCFSLPHFPLSTGNFTGSGEPDVYFYYNRSRKLWLSDFMIFISCPTPVNSTLYVDAAACDDWVYSSAIDSSVDHLQRHSYVSGTRGTLGEKDESCRLEMITFLPKGEYRNTSLEQIQKSLAYGFELSWFNFYCPKNCSDGCFLDTANHMKCFSNSGE</sequence>
<proteinExistence type="predicted"/>
<evidence type="ECO:0000256" key="2">
    <source>
        <dbReference type="ARBA" id="ARBA00022729"/>
    </source>
</evidence>
<feature type="signal peptide" evidence="3">
    <location>
        <begin position="1"/>
        <end position="25"/>
    </location>
</feature>
<dbReference type="Pfam" id="PF13947">
    <property type="entry name" value="GUB_WAK_bind"/>
    <property type="match status" value="1"/>
</dbReference>
<evidence type="ECO:0000259" key="4">
    <source>
        <dbReference type="Pfam" id="PF13947"/>
    </source>
</evidence>
<evidence type="ECO:0000313" key="5">
    <source>
        <dbReference type="EMBL" id="KAJ4840503.1"/>
    </source>
</evidence>
<gene>
    <name evidence="5" type="ORF">Tsubulata_000439</name>
</gene>
<dbReference type="PANTHER" id="PTHR33138">
    <property type="entry name" value="OS01G0690200 PROTEIN"/>
    <property type="match status" value="1"/>
</dbReference>
<reference evidence="5" key="2">
    <citation type="journal article" date="2023" name="Plants (Basel)">
        <title>Annotation of the Turnera subulata (Passifloraceae) Draft Genome Reveals the S-Locus Evolved after the Divergence of Turneroideae from Passifloroideae in a Stepwise Manner.</title>
        <authorList>
            <person name="Henning P.M."/>
            <person name="Roalson E.H."/>
            <person name="Mir W."/>
            <person name="McCubbin A.G."/>
            <person name="Shore J.S."/>
        </authorList>
    </citation>
    <scope>NUCLEOTIDE SEQUENCE</scope>
    <source>
        <strain evidence="5">F60SS</strain>
    </source>
</reference>
<feature type="chain" id="PRO_5040449938" description="Wall-associated receptor kinase galacturonan-binding domain-containing protein" evidence="3">
    <location>
        <begin position="26"/>
        <end position="257"/>
    </location>
</feature>